<organism evidence="8 9">
    <name type="scientific">Candidatus Ozemobacter sibiricus</name>
    <dbReference type="NCBI Taxonomy" id="2268124"/>
    <lineage>
        <taxon>Bacteria</taxon>
        <taxon>Candidatus Ozemobacteria</taxon>
        <taxon>Candidatus Ozemobacterales</taxon>
        <taxon>Candidatus Ozemobacteraceae</taxon>
        <taxon>Candidatus Ozemobacter</taxon>
    </lineage>
</organism>
<dbReference type="NCBIfam" id="TIGR03544">
    <property type="entry name" value="DivI1A_domain"/>
    <property type="match status" value="1"/>
</dbReference>
<evidence type="ECO:0000256" key="6">
    <source>
        <dbReference type="SAM" id="Coils"/>
    </source>
</evidence>
<dbReference type="Gene3D" id="6.10.250.660">
    <property type="match status" value="1"/>
</dbReference>
<sequence>MRITPLDIYQREFSRKKLGGLDENEVYDFLKKVGREYEAVYAECKNLKEQNQRLTNQMKDYLELEKTLKQTLISAQKASADTKSNAEKEAELIIKEAEIQAERIMDEARSEAEIIGKEIRELKRQKRMLKVELRTVLESYLSMLNEEPPTLAARTAAMAAPATTPAASAMNNAPVTPGAPVAPAIPGTN</sequence>
<dbReference type="InterPro" id="IPR007793">
    <property type="entry name" value="DivIVA_fam"/>
</dbReference>
<evidence type="ECO:0000256" key="2">
    <source>
        <dbReference type="ARBA" id="ARBA00022490"/>
    </source>
</evidence>
<feature type="region of interest" description="Disordered" evidence="7">
    <location>
        <begin position="165"/>
        <end position="189"/>
    </location>
</feature>
<evidence type="ECO:0000256" key="5">
    <source>
        <dbReference type="ARBA" id="ARBA00023306"/>
    </source>
</evidence>
<keyword evidence="3 8" id="KW-0132">Cell division</keyword>
<dbReference type="InterPro" id="IPR019933">
    <property type="entry name" value="DivIVA_domain"/>
</dbReference>
<evidence type="ECO:0000256" key="4">
    <source>
        <dbReference type="ARBA" id="ARBA00023054"/>
    </source>
</evidence>
<protein>
    <submittedName>
        <fullName evidence="8">Cell division initiation protein DivIVA</fullName>
    </submittedName>
</protein>
<comment type="subcellular location">
    <subcellularLocation>
        <location evidence="1">Cytoplasm</location>
    </subcellularLocation>
</comment>
<dbReference type="GO" id="GO:0005737">
    <property type="term" value="C:cytoplasm"/>
    <property type="evidence" value="ECO:0007669"/>
    <property type="project" value="UniProtKB-SubCell"/>
</dbReference>
<dbReference type="PANTHER" id="PTHR35794">
    <property type="entry name" value="CELL DIVISION PROTEIN DIVIVA"/>
    <property type="match status" value="1"/>
</dbReference>
<dbReference type="EMBL" id="QOQW01000029">
    <property type="protein sequence ID" value="RCK77965.1"/>
    <property type="molecule type" value="Genomic_DNA"/>
</dbReference>
<feature type="coiled-coil region" evidence="6">
    <location>
        <begin position="30"/>
        <end position="139"/>
    </location>
</feature>
<reference evidence="8 9" key="1">
    <citation type="submission" date="2018-05" db="EMBL/GenBank/DDBJ databases">
        <title>A metagenomic window into the 2 km-deep terrestrial subsurface aquifer revealed taxonomically and functionally diverse microbial community comprising novel uncultured bacterial lineages.</title>
        <authorList>
            <person name="Kadnikov V.V."/>
            <person name="Mardanov A.V."/>
            <person name="Beletsky A.V."/>
            <person name="Banks D."/>
            <person name="Pimenov N.V."/>
            <person name="Frank Y.A."/>
            <person name="Karnachuk O.V."/>
            <person name="Ravin N.V."/>
        </authorList>
    </citation>
    <scope>NUCLEOTIDE SEQUENCE [LARGE SCALE GENOMIC DNA]</scope>
    <source>
        <strain evidence="8">BY5</strain>
    </source>
</reference>
<evidence type="ECO:0000256" key="1">
    <source>
        <dbReference type="ARBA" id="ARBA00004496"/>
    </source>
</evidence>
<gene>
    <name evidence="8" type="ORF">OZSIB_1874</name>
</gene>
<proteinExistence type="predicted"/>
<keyword evidence="4 6" id="KW-0175">Coiled coil</keyword>
<name>A0A367ZIM8_9BACT</name>
<keyword evidence="2" id="KW-0963">Cytoplasm</keyword>
<dbReference type="GO" id="GO:0051301">
    <property type="term" value="P:cell division"/>
    <property type="evidence" value="ECO:0007669"/>
    <property type="project" value="UniProtKB-KW"/>
</dbReference>
<dbReference type="Pfam" id="PF05103">
    <property type="entry name" value="DivIVA"/>
    <property type="match status" value="1"/>
</dbReference>
<comment type="caution">
    <text evidence="8">The sequence shown here is derived from an EMBL/GenBank/DDBJ whole genome shotgun (WGS) entry which is preliminary data.</text>
</comment>
<evidence type="ECO:0000313" key="8">
    <source>
        <dbReference type="EMBL" id="RCK77965.1"/>
    </source>
</evidence>
<evidence type="ECO:0000256" key="3">
    <source>
        <dbReference type="ARBA" id="ARBA00022618"/>
    </source>
</evidence>
<keyword evidence="5" id="KW-0131">Cell cycle</keyword>
<evidence type="ECO:0000256" key="7">
    <source>
        <dbReference type="SAM" id="MobiDB-lite"/>
    </source>
</evidence>
<dbReference type="Proteomes" id="UP000252355">
    <property type="component" value="Unassembled WGS sequence"/>
</dbReference>
<dbReference type="PANTHER" id="PTHR35794:SF1">
    <property type="entry name" value="CELL CYCLE PROTEIN GPSB"/>
    <property type="match status" value="1"/>
</dbReference>
<evidence type="ECO:0000313" key="9">
    <source>
        <dbReference type="Proteomes" id="UP000252355"/>
    </source>
</evidence>
<accession>A0A367ZIM8</accession>
<dbReference type="AlphaFoldDB" id="A0A367ZIM8"/>